<dbReference type="PANTHER" id="PTHR46796">
    <property type="entry name" value="HTH-TYPE TRANSCRIPTIONAL ACTIVATOR RHAS-RELATED"/>
    <property type="match status" value="1"/>
</dbReference>
<evidence type="ECO:0000256" key="2">
    <source>
        <dbReference type="ARBA" id="ARBA00023125"/>
    </source>
</evidence>
<sequence>MANGHFRILKTQVDGIEAVFADSRLSFTRHTHETFGIGLIERGAQKSASGRGLVEAEAGDAITVNPGEVHDGAPLGDGPRAWRMLYLRPDLVGTAAADIFEGRPREEFYAPVLADARIARLVSASLAALLSGDAAPLAGEERLLLLLAAVLRERAPPREAAATIARACERIDTDPAAAVTLHDLADACGIGRFRLLRDFVRLTGLTPHAYQLQRRTDLARRMIAAGTPLAEAAMAAGFADQSHMTRNFTRRYGYTPGAYLSALA</sequence>
<name>A0A7W7YVT4_9HYPH</name>
<dbReference type="InterPro" id="IPR037923">
    <property type="entry name" value="HTH-like"/>
</dbReference>
<organism evidence="5 6">
    <name type="scientific">Shinella fusca</name>
    <dbReference type="NCBI Taxonomy" id="544480"/>
    <lineage>
        <taxon>Bacteria</taxon>
        <taxon>Pseudomonadati</taxon>
        <taxon>Pseudomonadota</taxon>
        <taxon>Alphaproteobacteria</taxon>
        <taxon>Hyphomicrobiales</taxon>
        <taxon>Rhizobiaceae</taxon>
        <taxon>Shinella</taxon>
    </lineage>
</organism>
<gene>
    <name evidence="5" type="ORF">HNQ66_002563</name>
</gene>
<dbReference type="InterPro" id="IPR018060">
    <property type="entry name" value="HTH_AraC"/>
</dbReference>
<keyword evidence="2 5" id="KW-0238">DNA-binding</keyword>
<accession>A0A7W7YVT4</accession>
<dbReference type="GO" id="GO:0043565">
    <property type="term" value="F:sequence-specific DNA binding"/>
    <property type="evidence" value="ECO:0007669"/>
    <property type="project" value="InterPro"/>
</dbReference>
<protein>
    <submittedName>
        <fullName evidence="5">AraC-like DNA-binding protein</fullName>
    </submittedName>
</protein>
<dbReference type="GO" id="GO:0003700">
    <property type="term" value="F:DNA-binding transcription factor activity"/>
    <property type="evidence" value="ECO:0007669"/>
    <property type="project" value="InterPro"/>
</dbReference>
<dbReference type="Proteomes" id="UP000535406">
    <property type="component" value="Unassembled WGS sequence"/>
</dbReference>
<comment type="caution">
    <text evidence="5">The sequence shown here is derived from an EMBL/GenBank/DDBJ whole genome shotgun (WGS) entry which is preliminary data.</text>
</comment>
<dbReference type="InterPro" id="IPR003313">
    <property type="entry name" value="AraC-bd"/>
</dbReference>
<evidence type="ECO:0000313" key="5">
    <source>
        <dbReference type="EMBL" id="MBB5043162.1"/>
    </source>
</evidence>
<keyword evidence="6" id="KW-1185">Reference proteome</keyword>
<evidence type="ECO:0000259" key="4">
    <source>
        <dbReference type="PROSITE" id="PS01124"/>
    </source>
</evidence>
<dbReference type="EMBL" id="JACHIK010000007">
    <property type="protein sequence ID" value="MBB5043162.1"/>
    <property type="molecule type" value="Genomic_DNA"/>
</dbReference>
<dbReference type="RefSeq" id="WP_184144528.1">
    <property type="nucleotide sequence ID" value="NZ_JACHIK010000007.1"/>
</dbReference>
<dbReference type="PANTHER" id="PTHR46796:SF2">
    <property type="entry name" value="TRANSCRIPTIONAL REGULATORY PROTEIN"/>
    <property type="match status" value="1"/>
</dbReference>
<reference evidence="5 6" key="1">
    <citation type="submission" date="2020-08" db="EMBL/GenBank/DDBJ databases">
        <title>Genomic Encyclopedia of Type Strains, Phase IV (KMG-IV): sequencing the most valuable type-strain genomes for metagenomic binning, comparative biology and taxonomic classification.</title>
        <authorList>
            <person name="Goeker M."/>
        </authorList>
    </citation>
    <scope>NUCLEOTIDE SEQUENCE [LARGE SCALE GENOMIC DNA]</scope>
    <source>
        <strain evidence="5 6">DSM 21319</strain>
    </source>
</reference>
<evidence type="ECO:0000256" key="3">
    <source>
        <dbReference type="ARBA" id="ARBA00023163"/>
    </source>
</evidence>
<dbReference type="AlphaFoldDB" id="A0A7W7YVT4"/>
<evidence type="ECO:0000313" key="6">
    <source>
        <dbReference type="Proteomes" id="UP000535406"/>
    </source>
</evidence>
<dbReference type="PROSITE" id="PS01124">
    <property type="entry name" value="HTH_ARAC_FAMILY_2"/>
    <property type="match status" value="1"/>
</dbReference>
<keyword evidence="3" id="KW-0804">Transcription</keyword>
<dbReference type="Pfam" id="PF12833">
    <property type="entry name" value="HTH_18"/>
    <property type="match status" value="1"/>
</dbReference>
<dbReference type="SUPFAM" id="SSF51215">
    <property type="entry name" value="Regulatory protein AraC"/>
    <property type="match status" value="1"/>
</dbReference>
<dbReference type="SUPFAM" id="SSF46689">
    <property type="entry name" value="Homeodomain-like"/>
    <property type="match status" value="2"/>
</dbReference>
<dbReference type="InterPro" id="IPR050204">
    <property type="entry name" value="AraC_XylS_family_regulators"/>
</dbReference>
<evidence type="ECO:0000256" key="1">
    <source>
        <dbReference type="ARBA" id="ARBA00023015"/>
    </source>
</evidence>
<proteinExistence type="predicted"/>
<dbReference type="Pfam" id="PF02311">
    <property type="entry name" value="AraC_binding"/>
    <property type="match status" value="1"/>
</dbReference>
<dbReference type="InterPro" id="IPR009057">
    <property type="entry name" value="Homeodomain-like_sf"/>
</dbReference>
<dbReference type="SMART" id="SM00342">
    <property type="entry name" value="HTH_ARAC"/>
    <property type="match status" value="1"/>
</dbReference>
<feature type="domain" description="HTH araC/xylS-type" evidence="4">
    <location>
        <begin position="165"/>
        <end position="262"/>
    </location>
</feature>
<dbReference type="Gene3D" id="1.10.10.60">
    <property type="entry name" value="Homeodomain-like"/>
    <property type="match status" value="1"/>
</dbReference>
<keyword evidence="1" id="KW-0805">Transcription regulation</keyword>